<sequence length="120" mass="13314">MDNSNIKSEPVNKKPTIKDEPRSQSPPMKTIKNAPRFPSPPPPPSLPPPNPRALPPRTTRAHFITPDQRAIFGPAVEPFERTDRVGALPLALHVRTSLLLTSAPSLGRQLNHLRRRTGWA</sequence>
<evidence type="ECO:0000256" key="1">
    <source>
        <dbReference type="SAM" id="MobiDB-lite"/>
    </source>
</evidence>
<dbReference type="AlphaFoldDB" id="A0A8H6FU27"/>
<evidence type="ECO:0000313" key="2">
    <source>
        <dbReference type="EMBL" id="KAF6234753.1"/>
    </source>
</evidence>
<reference evidence="2 3" key="1">
    <citation type="journal article" date="2020" name="Genomics">
        <title>Complete, high-quality genomes from long-read metagenomic sequencing of two wolf lichen thalli reveals enigmatic genome architecture.</title>
        <authorList>
            <person name="McKenzie S.K."/>
            <person name="Walston R.F."/>
            <person name="Allen J.L."/>
        </authorList>
    </citation>
    <scope>NUCLEOTIDE SEQUENCE [LARGE SCALE GENOMIC DNA]</scope>
    <source>
        <strain evidence="2">WasteWater2</strain>
    </source>
</reference>
<accession>A0A8H6FU27</accession>
<keyword evidence="3" id="KW-1185">Reference proteome</keyword>
<name>A0A8H6FU27_9LECA</name>
<protein>
    <submittedName>
        <fullName evidence="2">Uncharacterized protein</fullName>
    </submittedName>
</protein>
<feature type="region of interest" description="Disordered" evidence="1">
    <location>
        <begin position="1"/>
        <end position="59"/>
    </location>
</feature>
<dbReference type="GeneID" id="59288630"/>
<feature type="compositionally biased region" description="Pro residues" evidence="1">
    <location>
        <begin position="37"/>
        <end position="54"/>
    </location>
</feature>
<dbReference type="RefSeq" id="XP_037164142.1">
    <property type="nucleotide sequence ID" value="XM_037308878.1"/>
</dbReference>
<proteinExistence type="predicted"/>
<dbReference type="EMBL" id="JACCJC010000028">
    <property type="protein sequence ID" value="KAF6234753.1"/>
    <property type="molecule type" value="Genomic_DNA"/>
</dbReference>
<organism evidence="2 3">
    <name type="scientific">Letharia columbiana</name>
    <dbReference type="NCBI Taxonomy" id="112416"/>
    <lineage>
        <taxon>Eukaryota</taxon>
        <taxon>Fungi</taxon>
        <taxon>Dikarya</taxon>
        <taxon>Ascomycota</taxon>
        <taxon>Pezizomycotina</taxon>
        <taxon>Lecanoromycetes</taxon>
        <taxon>OSLEUM clade</taxon>
        <taxon>Lecanoromycetidae</taxon>
        <taxon>Lecanorales</taxon>
        <taxon>Lecanorineae</taxon>
        <taxon>Parmeliaceae</taxon>
        <taxon>Letharia</taxon>
    </lineage>
</organism>
<evidence type="ECO:0000313" key="3">
    <source>
        <dbReference type="Proteomes" id="UP000578531"/>
    </source>
</evidence>
<gene>
    <name evidence="2" type="ORF">HO173_006973</name>
</gene>
<feature type="compositionally biased region" description="Basic and acidic residues" evidence="1">
    <location>
        <begin position="10"/>
        <end position="22"/>
    </location>
</feature>
<comment type="caution">
    <text evidence="2">The sequence shown here is derived from an EMBL/GenBank/DDBJ whole genome shotgun (WGS) entry which is preliminary data.</text>
</comment>
<dbReference type="Proteomes" id="UP000578531">
    <property type="component" value="Unassembled WGS sequence"/>
</dbReference>